<dbReference type="AlphaFoldDB" id="A0A2H3DK87"/>
<protein>
    <submittedName>
        <fullName evidence="1">Uncharacterized protein</fullName>
    </submittedName>
</protein>
<evidence type="ECO:0000313" key="1">
    <source>
        <dbReference type="EMBL" id="PBK89487.1"/>
    </source>
</evidence>
<dbReference type="OrthoDB" id="3038309at2759"/>
<name>A0A2H3DK87_ARMGA</name>
<evidence type="ECO:0000313" key="2">
    <source>
        <dbReference type="Proteomes" id="UP000217790"/>
    </source>
</evidence>
<keyword evidence="2" id="KW-1185">Reference proteome</keyword>
<accession>A0A2H3DK87</accession>
<proteinExistence type="predicted"/>
<dbReference type="STRING" id="47427.A0A2H3DK87"/>
<sequence>MRLIVSSRPEERISDAFKHHWQVHWFPLDTSSDEVKHDIWHIIQQRFSSIEDKSVWGIYDEQDVVTQLAEQASRFIWAATVCLFLCKFPSLQRLKVLLETMIPADAMAALMVLYQITLDTIVSEVLGMKEDVQVQQCICAVLGTLIVRKNNMTVSMLPELVLQAGDPSAQYIIDKLGCDTREKWESGAYTQIL</sequence>
<dbReference type="InParanoid" id="A0A2H3DK87"/>
<dbReference type="Proteomes" id="UP000217790">
    <property type="component" value="Unassembled WGS sequence"/>
</dbReference>
<gene>
    <name evidence="1" type="ORF">ARMGADRAFT_1083474</name>
</gene>
<reference evidence="2" key="1">
    <citation type="journal article" date="2017" name="Nat. Ecol. Evol.">
        <title>Genome expansion and lineage-specific genetic innovations in the forest pathogenic fungi Armillaria.</title>
        <authorList>
            <person name="Sipos G."/>
            <person name="Prasanna A.N."/>
            <person name="Walter M.C."/>
            <person name="O'Connor E."/>
            <person name="Balint B."/>
            <person name="Krizsan K."/>
            <person name="Kiss B."/>
            <person name="Hess J."/>
            <person name="Varga T."/>
            <person name="Slot J."/>
            <person name="Riley R."/>
            <person name="Boka B."/>
            <person name="Rigling D."/>
            <person name="Barry K."/>
            <person name="Lee J."/>
            <person name="Mihaltcheva S."/>
            <person name="LaButti K."/>
            <person name="Lipzen A."/>
            <person name="Waldron R."/>
            <person name="Moloney N.M."/>
            <person name="Sperisen C."/>
            <person name="Kredics L."/>
            <person name="Vagvoelgyi C."/>
            <person name="Patrignani A."/>
            <person name="Fitzpatrick D."/>
            <person name="Nagy I."/>
            <person name="Doyle S."/>
            <person name="Anderson J.B."/>
            <person name="Grigoriev I.V."/>
            <person name="Gueldener U."/>
            <person name="Muensterkoetter M."/>
            <person name="Nagy L.G."/>
        </authorList>
    </citation>
    <scope>NUCLEOTIDE SEQUENCE [LARGE SCALE GENOMIC DNA]</scope>
    <source>
        <strain evidence="2">Ar21-2</strain>
    </source>
</reference>
<organism evidence="1 2">
    <name type="scientific">Armillaria gallica</name>
    <name type="common">Bulbous honey fungus</name>
    <name type="synonym">Armillaria bulbosa</name>
    <dbReference type="NCBI Taxonomy" id="47427"/>
    <lineage>
        <taxon>Eukaryota</taxon>
        <taxon>Fungi</taxon>
        <taxon>Dikarya</taxon>
        <taxon>Basidiomycota</taxon>
        <taxon>Agaricomycotina</taxon>
        <taxon>Agaricomycetes</taxon>
        <taxon>Agaricomycetidae</taxon>
        <taxon>Agaricales</taxon>
        <taxon>Marasmiineae</taxon>
        <taxon>Physalacriaceae</taxon>
        <taxon>Armillaria</taxon>
    </lineage>
</organism>
<dbReference type="EMBL" id="KZ293668">
    <property type="protein sequence ID" value="PBK89487.1"/>
    <property type="molecule type" value="Genomic_DNA"/>
</dbReference>